<dbReference type="SUPFAM" id="SSF109854">
    <property type="entry name" value="DinB/YfiT-like putative metalloenzymes"/>
    <property type="match status" value="1"/>
</dbReference>
<gene>
    <name evidence="2" type="ORF">IPP15_08330</name>
</gene>
<dbReference type="InterPro" id="IPR034660">
    <property type="entry name" value="DinB/YfiT-like"/>
</dbReference>
<evidence type="ECO:0000313" key="3">
    <source>
        <dbReference type="Proteomes" id="UP000808337"/>
    </source>
</evidence>
<sequence length="153" mass="18235">MNSYRLPTDTNEITLKQLQHLVDTIPAILLAIPETEFSDKPAPDKWSKKQIIGHLIDSATNNHHRFVRAQFDDNPTILYDQNLWNQHSFYQHMDGHHLIAFWAIYNQHIIELIKRIPKEGLERGCRMRDGEVYSLSWLFDDYVRHLEHHLRQI</sequence>
<dbReference type="Gene3D" id="1.20.120.450">
    <property type="entry name" value="dinb family like domain"/>
    <property type="match status" value="1"/>
</dbReference>
<evidence type="ECO:0000313" key="2">
    <source>
        <dbReference type="EMBL" id="MBK9982418.1"/>
    </source>
</evidence>
<name>A0A9D7SUW1_9BACT</name>
<protein>
    <submittedName>
        <fullName evidence="2">DinB family protein</fullName>
    </submittedName>
</protein>
<dbReference type="Pfam" id="PF12867">
    <property type="entry name" value="DinB_2"/>
    <property type="match status" value="1"/>
</dbReference>
<reference evidence="2 3" key="1">
    <citation type="submission" date="2020-10" db="EMBL/GenBank/DDBJ databases">
        <title>Connecting structure to function with the recovery of over 1000 high-quality activated sludge metagenome-assembled genomes encoding full-length rRNA genes using long-read sequencing.</title>
        <authorList>
            <person name="Singleton C.M."/>
            <person name="Petriglieri F."/>
            <person name="Kristensen J.M."/>
            <person name="Kirkegaard R.H."/>
            <person name="Michaelsen T.Y."/>
            <person name="Andersen M.H."/>
            <person name="Karst S.M."/>
            <person name="Dueholm M.S."/>
            <person name="Nielsen P.H."/>
            <person name="Albertsen M."/>
        </authorList>
    </citation>
    <scope>NUCLEOTIDE SEQUENCE [LARGE SCALE GENOMIC DNA]</scope>
    <source>
        <strain evidence="2">Ribe_18-Q3-R11-54_MAXAC.273</strain>
    </source>
</reference>
<dbReference type="EMBL" id="JADKGY010000006">
    <property type="protein sequence ID" value="MBK9982418.1"/>
    <property type="molecule type" value="Genomic_DNA"/>
</dbReference>
<dbReference type="InterPro" id="IPR024775">
    <property type="entry name" value="DinB-like"/>
</dbReference>
<comment type="caution">
    <text evidence="2">The sequence shown here is derived from an EMBL/GenBank/DDBJ whole genome shotgun (WGS) entry which is preliminary data.</text>
</comment>
<proteinExistence type="predicted"/>
<feature type="domain" description="DinB-like" evidence="1">
    <location>
        <begin position="24"/>
        <end position="153"/>
    </location>
</feature>
<dbReference type="AlphaFoldDB" id="A0A9D7SUW1"/>
<dbReference type="Proteomes" id="UP000808337">
    <property type="component" value="Unassembled WGS sequence"/>
</dbReference>
<evidence type="ECO:0000259" key="1">
    <source>
        <dbReference type="Pfam" id="PF12867"/>
    </source>
</evidence>
<accession>A0A9D7SUW1</accession>
<organism evidence="2 3">
    <name type="scientific">Candidatus Opimibacter skivensis</name>
    <dbReference type="NCBI Taxonomy" id="2982028"/>
    <lineage>
        <taxon>Bacteria</taxon>
        <taxon>Pseudomonadati</taxon>
        <taxon>Bacteroidota</taxon>
        <taxon>Saprospiria</taxon>
        <taxon>Saprospirales</taxon>
        <taxon>Saprospiraceae</taxon>
        <taxon>Candidatus Opimibacter</taxon>
    </lineage>
</organism>